<evidence type="ECO:0000313" key="8">
    <source>
        <dbReference type="Proteomes" id="UP000050164"/>
    </source>
</evidence>
<reference evidence="5 6" key="2">
    <citation type="submission" date="2015-03" db="EMBL/GenBank/DDBJ databases">
        <authorList>
            <consortium name="Pathogen Informatics"/>
        </authorList>
    </citation>
    <scope>NUCLEOTIDE SEQUENCE [LARGE SCALE GENOMIC DNA]</scope>
    <source>
        <strain evidence="3 7">Bir 172</strain>
        <strain evidence="2 8">Bir 185</strain>
        <strain evidence="1 6">G09901357</strain>
        <strain evidence="5">N09902308</strain>
    </source>
</reference>
<dbReference type="Proteomes" id="UP000048289">
    <property type="component" value="Unassembled WGS sequence"/>
</dbReference>
<proteinExistence type="predicted"/>
<evidence type="ECO:0000313" key="4">
    <source>
        <dbReference type="EMBL" id="CPC32214.1"/>
    </source>
</evidence>
<dbReference type="EMBL" id="CSBK01005013">
    <property type="protein sequence ID" value="CPC32214.1"/>
    <property type="molecule type" value="Genomic_DNA"/>
</dbReference>
<dbReference type="EMBL" id="CNFT01000004">
    <property type="protein sequence ID" value="CKQ73739.1"/>
    <property type="molecule type" value="Genomic_DNA"/>
</dbReference>
<name>A0A655ARS0_MYCTX</name>
<gene>
    <name evidence="1" type="ORF">ERS007681_04786</name>
    <name evidence="4" type="ORF">ERS007739_05660</name>
    <name evidence="3" type="ORF">ERS027646_04721</name>
    <name evidence="2" type="ORF">ERS027659_00037</name>
</gene>
<evidence type="ECO:0000313" key="6">
    <source>
        <dbReference type="Proteomes" id="UP000048289"/>
    </source>
</evidence>
<dbReference type="Proteomes" id="UP000048948">
    <property type="component" value="Unassembled WGS sequence"/>
</dbReference>
<dbReference type="Proteomes" id="UP000050164">
    <property type="component" value="Unassembled WGS sequence"/>
</dbReference>
<evidence type="ECO:0000313" key="2">
    <source>
        <dbReference type="EMBL" id="CKQ73739.1"/>
    </source>
</evidence>
<dbReference type="Proteomes" id="UP000039021">
    <property type="component" value="Unassembled WGS sequence"/>
</dbReference>
<evidence type="ECO:0000313" key="1">
    <source>
        <dbReference type="EMBL" id="CFE50837.1"/>
    </source>
</evidence>
<sequence length="40" mass="4543">MDGIERAQLEWQQPTSEIEDALVDAQQIEMSQRPAAGFPR</sequence>
<evidence type="ECO:0000313" key="3">
    <source>
        <dbReference type="EMBL" id="CKU35610.1"/>
    </source>
</evidence>
<evidence type="ECO:0000313" key="5">
    <source>
        <dbReference type="Proteomes" id="UP000039021"/>
    </source>
</evidence>
<evidence type="ECO:0000313" key="7">
    <source>
        <dbReference type="Proteomes" id="UP000048948"/>
    </source>
</evidence>
<accession>A0A655ARS0</accession>
<dbReference type="EMBL" id="CFOE01001419">
    <property type="protein sequence ID" value="CFE50837.1"/>
    <property type="molecule type" value="Genomic_DNA"/>
</dbReference>
<dbReference type="EMBL" id="CNGE01001630">
    <property type="protein sequence ID" value="CKU35610.1"/>
    <property type="molecule type" value="Genomic_DNA"/>
</dbReference>
<reference evidence="4" key="1">
    <citation type="submission" date="2015-03" db="EMBL/GenBank/DDBJ databases">
        <authorList>
            <consortium name="Pathogen Informatics"/>
            <person name="Murphy D."/>
        </authorList>
    </citation>
    <scope>NUCLEOTIDE SEQUENCE</scope>
    <source>
        <strain evidence="4">N09902308</strain>
    </source>
</reference>
<dbReference type="AlphaFoldDB" id="A0A655ARS0"/>
<protein>
    <submittedName>
        <fullName evidence="3">Uncharacterized protein</fullName>
    </submittedName>
</protein>
<organism evidence="3 7">
    <name type="scientific">Mycobacterium tuberculosis</name>
    <dbReference type="NCBI Taxonomy" id="1773"/>
    <lineage>
        <taxon>Bacteria</taxon>
        <taxon>Bacillati</taxon>
        <taxon>Actinomycetota</taxon>
        <taxon>Actinomycetes</taxon>
        <taxon>Mycobacteriales</taxon>
        <taxon>Mycobacteriaceae</taxon>
        <taxon>Mycobacterium</taxon>
        <taxon>Mycobacterium tuberculosis complex</taxon>
    </lineage>
</organism>